<sequence length="462" mass="54029">MLRIGNNQTSKIKKQENKYTKARMFYMNIKNNEVLTLIRKSDINPLSFEGNFGLEKENLRVDEQGNLALSPHPKEFGDKLRNPYIKTDFSESQIELITPVCKSIEEAYEFLGELQDFVSVRLTGEYLWPQSNLPKLPEEEQIPIARYGKEGYKERKYRERLAKKYGKKLQLLSGVHFNFSLKEEFLNKLYARLEHNKSYQEFKNDIYLKITKYLLKYRWLLIYLTGASPTLKTADNLGCYCKDFRSLRNSSCGYSNNEELYISYETIEDYVASLQASIDQGKIQNINEFYSPVRIKGRGKGTLEELLKQGIQYLELRLFDLNPFDKNGISKEDLYFTRLLITYLLVKADFTFGTMEQKMANTNHEQATLAERPENIGVFDELGQWENLQEEATKIINELEELIEVLGGETEYFSYVINTAREKVLKPEKTYALRIIEGVKQSSYVQFHIDLAKKHLEESKKK</sequence>
<gene>
    <name evidence="11" type="ordered locus">Nther_1975</name>
</gene>
<dbReference type="Gene3D" id="3.30.590.20">
    <property type="match status" value="1"/>
</dbReference>
<dbReference type="Proteomes" id="UP000001683">
    <property type="component" value="Chromosome"/>
</dbReference>
<name>B2A6L2_NATTJ</name>
<comment type="similarity">
    <text evidence="8">Belongs to the glutamate--cysteine ligase type 1 family.</text>
</comment>
<proteinExistence type="inferred from homology"/>
<keyword evidence="5" id="KW-0547">Nucleotide-binding</keyword>
<feature type="domain" description="Glutamate--cysteine ligase" evidence="10">
    <location>
        <begin position="282"/>
        <end position="366"/>
    </location>
</feature>
<evidence type="ECO:0000259" key="10">
    <source>
        <dbReference type="Pfam" id="PF04262"/>
    </source>
</evidence>
<dbReference type="AlphaFoldDB" id="B2A6L2"/>
<dbReference type="GO" id="GO:0006750">
    <property type="term" value="P:glutathione biosynthetic process"/>
    <property type="evidence" value="ECO:0007669"/>
    <property type="project" value="UniProtKB-UniPathway"/>
</dbReference>
<dbReference type="HOGENOM" id="CLU_020728_2_1_9"/>
<dbReference type="InParanoid" id="B2A6L2"/>
<evidence type="ECO:0000313" key="12">
    <source>
        <dbReference type="Proteomes" id="UP000001683"/>
    </source>
</evidence>
<dbReference type="eggNOG" id="COG2918">
    <property type="taxonomic scope" value="Bacteria"/>
</dbReference>
<keyword evidence="12" id="KW-1185">Reference proteome</keyword>
<evidence type="ECO:0000256" key="4">
    <source>
        <dbReference type="ARBA" id="ARBA00022684"/>
    </source>
</evidence>
<dbReference type="EC" id="6.3.2.2" evidence="2 9"/>
<evidence type="ECO:0000256" key="5">
    <source>
        <dbReference type="ARBA" id="ARBA00022741"/>
    </source>
</evidence>
<evidence type="ECO:0000256" key="2">
    <source>
        <dbReference type="ARBA" id="ARBA00012220"/>
    </source>
</evidence>
<evidence type="ECO:0000256" key="6">
    <source>
        <dbReference type="ARBA" id="ARBA00022840"/>
    </source>
</evidence>
<accession>B2A6L2</accession>
<feature type="domain" description="Glutamate--cysteine ligase" evidence="10">
    <location>
        <begin position="42"/>
        <end position="280"/>
    </location>
</feature>
<reference evidence="11 12" key="1">
    <citation type="submission" date="2008-04" db="EMBL/GenBank/DDBJ databases">
        <title>Complete sequence of chromosome of Natranaerobius thermophilus JW/NM-WN-LF.</title>
        <authorList>
            <consortium name="US DOE Joint Genome Institute"/>
            <person name="Copeland A."/>
            <person name="Lucas S."/>
            <person name="Lapidus A."/>
            <person name="Glavina del Rio T."/>
            <person name="Dalin E."/>
            <person name="Tice H."/>
            <person name="Bruce D."/>
            <person name="Goodwin L."/>
            <person name="Pitluck S."/>
            <person name="Chertkov O."/>
            <person name="Brettin T."/>
            <person name="Detter J.C."/>
            <person name="Han C."/>
            <person name="Kuske C.R."/>
            <person name="Schmutz J."/>
            <person name="Larimer F."/>
            <person name="Land M."/>
            <person name="Hauser L."/>
            <person name="Kyrpides N."/>
            <person name="Lykidis A."/>
            <person name="Mesbah N.M."/>
            <person name="Wiegel J."/>
        </authorList>
    </citation>
    <scope>NUCLEOTIDE SEQUENCE [LARGE SCALE GENOMIC DNA]</scope>
    <source>
        <strain evidence="12">ATCC BAA-1301 / DSM 18059 / JW/NM-WN-LF</strain>
    </source>
</reference>
<dbReference type="GO" id="GO:0046872">
    <property type="term" value="F:metal ion binding"/>
    <property type="evidence" value="ECO:0007669"/>
    <property type="project" value="TreeGrafter"/>
</dbReference>
<comment type="pathway">
    <text evidence="1 9">Sulfur metabolism; glutathione biosynthesis; glutathione from L-cysteine and L-glutamate: step 1/2.</text>
</comment>
<dbReference type="SUPFAM" id="SSF55931">
    <property type="entry name" value="Glutamine synthetase/guanido kinase"/>
    <property type="match status" value="1"/>
</dbReference>
<dbReference type="InterPro" id="IPR007370">
    <property type="entry name" value="Glu_cys_ligase"/>
</dbReference>
<keyword evidence="4 8" id="KW-0317">Glutathione biosynthesis</keyword>
<dbReference type="GO" id="GO:0004357">
    <property type="term" value="F:glutamate-cysteine ligase activity"/>
    <property type="evidence" value="ECO:0007669"/>
    <property type="project" value="UniProtKB-EC"/>
</dbReference>
<protein>
    <recommendedName>
        <fullName evidence="2 9">Glutamate--cysteine ligase</fullName>
        <ecNumber evidence="2 9">6.3.2.2</ecNumber>
    </recommendedName>
</protein>
<reference evidence="11 12" key="2">
    <citation type="journal article" date="2011" name="J. Bacteriol.">
        <title>Complete genome sequence of the anaerobic, halophilic alkalithermophile Natranaerobius thermophilus JW/NM-WN-LF.</title>
        <authorList>
            <person name="Zhao B."/>
            <person name="Mesbah N.M."/>
            <person name="Dalin E."/>
            <person name="Goodwin L."/>
            <person name="Nolan M."/>
            <person name="Pitluck S."/>
            <person name="Chertkov O."/>
            <person name="Brettin T.S."/>
            <person name="Han J."/>
            <person name="Larimer F.W."/>
            <person name="Land M.L."/>
            <person name="Hauser L."/>
            <person name="Kyrpides N."/>
            <person name="Wiegel J."/>
        </authorList>
    </citation>
    <scope>NUCLEOTIDE SEQUENCE [LARGE SCALE GENOMIC DNA]</scope>
    <source>
        <strain evidence="12">ATCC BAA-1301 / DSM 18059 / JW/NM-WN-LF</strain>
    </source>
</reference>
<dbReference type="UniPathway" id="UPA00142">
    <property type="reaction ID" value="UER00209"/>
</dbReference>
<evidence type="ECO:0000256" key="7">
    <source>
        <dbReference type="ARBA" id="ARBA00048819"/>
    </source>
</evidence>
<dbReference type="KEGG" id="nth:Nther_1975"/>
<keyword evidence="6" id="KW-0067">ATP-binding</keyword>
<evidence type="ECO:0000256" key="3">
    <source>
        <dbReference type="ARBA" id="ARBA00022598"/>
    </source>
</evidence>
<dbReference type="EMBL" id="CP001034">
    <property type="protein sequence ID" value="ACB85545.1"/>
    <property type="molecule type" value="Genomic_DNA"/>
</dbReference>
<dbReference type="PANTHER" id="PTHR38761">
    <property type="entry name" value="GLUTAMATE--CYSTEINE LIGASE"/>
    <property type="match status" value="1"/>
</dbReference>
<dbReference type="InterPro" id="IPR014746">
    <property type="entry name" value="Gln_synth/guanido_kin_cat_dom"/>
</dbReference>
<evidence type="ECO:0000256" key="1">
    <source>
        <dbReference type="ARBA" id="ARBA00005006"/>
    </source>
</evidence>
<evidence type="ECO:0000256" key="9">
    <source>
        <dbReference type="RuleBase" id="RU004391"/>
    </source>
</evidence>
<dbReference type="NCBIfam" id="NF002688">
    <property type="entry name" value="PRK02471.1"/>
    <property type="match status" value="1"/>
</dbReference>
<evidence type="ECO:0000256" key="8">
    <source>
        <dbReference type="RuleBase" id="RU003544"/>
    </source>
</evidence>
<dbReference type="GO" id="GO:0005829">
    <property type="term" value="C:cytosol"/>
    <property type="evidence" value="ECO:0007669"/>
    <property type="project" value="TreeGrafter"/>
</dbReference>
<organism evidence="11 12">
    <name type="scientific">Natranaerobius thermophilus (strain ATCC BAA-1301 / DSM 18059 / JW/NM-WN-LF)</name>
    <dbReference type="NCBI Taxonomy" id="457570"/>
    <lineage>
        <taxon>Bacteria</taxon>
        <taxon>Bacillati</taxon>
        <taxon>Bacillota</taxon>
        <taxon>Clostridia</taxon>
        <taxon>Natranaerobiales</taxon>
        <taxon>Natranaerobiaceae</taxon>
        <taxon>Natranaerobius</taxon>
    </lineage>
</organism>
<dbReference type="PANTHER" id="PTHR38761:SF1">
    <property type="entry name" value="GLUTAMATE--CYSTEINE LIGASE"/>
    <property type="match status" value="1"/>
</dbReference>
<dbReference type="STRING" id="457570.Nther_1975"/>
<comment type="catalytic activity">
    <reaction evidence="7 9">
        <text>L-cysteine + L-glutamate + ATP = gamma-L-glutamyl-L-cysteine + ADP + phosphate + H(+)</text>
        <dbReference type="Rhea" id="RHEA:13285"/>
        <dbReference type="ChEBI" id="CHEBI:15378"/>
        <dbReference type="ChEBI" id="CHEBI:29985"/>
        <dbReference type="ChEBI" id="CHEBI:30616"/>
        <dbReference type="ChEBI" id="CHEBI:35235"/>
        <dbReference type="ChEBI" id="CHEBI:43474"/>
        <dbReference type="ChEBI" id="CHEBI:58173"/>
        <dbReference type="ChEBI" id="CHEBI:456216"/>
        <dbReference type="EC" id="6.3.2.2"/>
    </reaction>
</comment>
<dbReference type="Pfam" id="PF04262">
    <property type="entry name" value="Glu_cys_ligase"/>
    <property type="match status" value="2"/>
</dbReference>
<keyword evidence="3 8" id="KW-0436">Ligase</keyword>
<evidence type="ECO:0000313" key="11">
    <source>
        <dbReference type="EMBL" id="ACB85545.1"/>
    </source>
</evidence>
<dbReference type="InterPro" id="IPR006334">
    <property type="entry name" value="Glut_cys_ligase"/>
</dbReference>
<dbReference type="GO" id="GO:0005524">
    <property type="term" value="F:ATP binding"/>
    <property type="evidence" value="ECO:0007669"/>
    <property type="project" value="UniProtKB-KW"/>
</dbReference>